<dbReference type="EMBL" id="JBELQA010000008">
    <property type="protein sequence ID" value="MFL9831834.1"/>
    <property type="molecule type" value="Genomic_DNA"/>
</dbReference>
<keyword evidence="4" id="KW-1185">Reference proteome</keyword>
<feature type="domain" description="Fibronectin type-III" evidence="2">
    <location>
        <begin position="202"/>
        <end position="299"/>
    </location>
</feature>
<organism evidence="3 4">
    <name type="scientific">Flavobacterium plantiphilum</name>
    <dbReference type="NCBI Taxonomy" id="3163297"/>
    <lineage>
        <taxon>Bacteria</taxon>
        <taxon>Pseudomonadati</taxon>
        <taxon>Bacteroidota</taxon>
        <taxon>Flavobacteriia</taxon>
        <taxon>Flavobacteriales</taxon>
        <taxon>Flavobacteriaceae</taxon>
        <taxon>Flavobacterium</taxon>
    </lineage>
</organism>
<feature type="non-terminal residue" evidence="3">
    <location>
        <position position="360"/>
    </location>
</feature>
<evidence type="ECO:0000313" key="4">
    <source>
        <dbReference type="Proteomes" id="UP001629260"/>
    </source>
</evidence>
<sequence>MKNNFTFILLWLLCVFSLNIRAQTSIEQFEDESNASSSFTDNGVIFNIISNVNTYDIQGAYPNTGWNGTANDNRYIDNTGSANQSVGTSFSIKTTSNLFTVNRFWVYASASNLNLNVSGTLTITGKLDGVTKFTHTKTTGFVTSLGSTNGYTLIDLTNLDGQNYSNIVIDELQITGGGNFQYLGVDAFTWVKNAGTILTSTSPTVTTSAATTITATGATFSGNVTADGGATVTERGFVYGTSTNPTTSNTKIQDGTGTGTFSEAITGLTAGTTYYVRAYAINSVGTAYGNEVSFTTLSSIPVSLYQQLYWPNYEARKIESKSLSGGSRQDVVLNTSATNYGAIGITVDAIGEKVYWFDDT</sequence>
<comment type="caution">
    <text evidence="3">The sequence shown here is derived from an EMBL/GenBank/DDBJ whole genome shotgun (WGS) entry which is preliminary data.</text>
</comment>
<dbReference type="Gene3D" id="2.60.40.10">
    <property type="entry name" value="Immunoglobulins"/>
    <property type="match status" value="1"/>
</dbReference>
<dbReference type="Proteomes" id="UP001629260">
    <property type="component" value="Unassembled WGS sequence"/>
</dbReference>
<gene>
    <name evidence="3" type="ORF">ABS764_13350</name>
</gene>
<feature type="signal peptide" evidence="1">
    <location>
        <begin position="1"/>
        <end position="22"/>
    </location>
</feature>
<dbReference type="InterPro" id="IPR036116">
    <property type="entry name" value="FN3_sf"/>
</dbReference>
<reference evidence="3 4" key="1">
    <citation type="submission" date="2024-06" db="EMBL/GenBank/DDBJ databases">
        <authorList>
            <person name="Kaempfer P."/>
            <person name="Viver T."/>
        </authorList>
    </citation>
    <scope>NUCLEOTIDE SEQUENCE [LARGE SCALE GENOMIC DNA]</scope>
    <source>
        <strain evidence="3 4">ST-87</strain>
    </source>
</reference>
<evidence type="ECO:0000259" key="2">
    <source>
        <dbReference type="PROSITE" id="PS50853"/>
    </source>
</evidence>
<dbReference type="InterPro" id="IPR003961">
    <property type="entry name" value="FN3_dom"/>
</dbReference>
<name>A0ABW8XVM3_9FLAO</name>
<dbReference type="SUPFAM" id="SSF49265">
    <property type="entry name" value="Fibronectin type III"/>
    <property type="match status" value="1"/>
</dbReference>
<keyword evidence="1" id="KW-0732">Signal</keyword>
<dbReference type="PROSITE" id="PS50853">
    <property type="entry name" value="FN3"/>
    <property type="match status" value="1"/>
</dbReference>
<accession>A0ABW8XVM3</accession>
<dbReference type="Gene3D" id="2.120.10.30">
    <property type="entry name" value="TolB, C-terminal domain"/>
    <property type="match status" value="1"/>
</dbReference>
<evidence type="ECO:0000256" key="1">
    <source>
        <dbReference type="SAM" id="SignalP"/>
    </source>
</evidence>
<protein>
    <recommendedName>
        <fullName evidence="2">Fibronectin type-III domain-containing protein</fullName>
    </recommendedName>
</protein>
<dbReference type="InterPro" id="IPR013783">
    <property type="entry name" value="Ig-like_fold"/>
</dbReference>
<dbReference type="RefSeq" id="WP_408082305.1">
    <property type="nucleotide sequence ID" value="NZ_JBELQA010000008.1"/>
</dbReference>
<dbReference type="InterPro" id="IPR011042">
    <property type="entry name" value="6-blade_b-propeller_TolB-like"/>
</dbReference>
<proteinExistence type="predicted"/>
<feature type="chain" id="PRO_5045813429" description="Fibronectin type-III domain-containing protein" evidence="1">
    <location>
        <begin position="23"/>
        <end position="360"/>
    </location>
</feature>
<evidence type="ECO:0000313" key="3">
    <source>
        <dbReference type="EMBL" id="MFL9831834.1"/>
    </source>
</evidence>